<sequence length="493" mass="54048">MKNIFRISLLALFVGMVSCEDATDIIQESELSEDIAYQTVDDLRSGLIGVYAAYSPDAGGNGSGDSVLFNDLFTDNIKKGASSSGQGNTVYSFIVQPGTGFPNSIWNSRYAVINFANRVLRAWDRIYPTLETEDDREAAQEIKAQLLAMRGFMHFELLQYFAPSYTDLSQPGVIIMDFVPELQQVFPRSTVGEVFAFVDNDLEEAATLMGGTFDSFGAYAAEEDILYFVGPDAIKAMQARVALFEGNYTVAQTLAVELMQGHNLAVGQAYVDMFLSDDASIEEQIWTLSRRIGDNRIVALYAANGSGENGSPFFEISNSLFNLLSNNDVRRVVLVEGSSTFVGVDSPNNMLLIGKYQGSTDGAQINDLKIFRSSEMVLIKAECEARAGNLTAAANSIKTLRDARYVNPAPAPVYANLDAALNDVLLERRLEFAFEGHRYLDLKRLNRAINRNDADCGSFSAPCGLNAGDYRFTLPIPNSEISANPTIQQNPGY</sequence>
<keyword evidence="3" id="KW-0732">Signal</keyword>
<keyword evidence="4" id="KW-0472">Membrane</keyword>
<evidence type="ECO:0000256" key="5">
    <source>
        <dbReference type="ARBA" id="ARBA00023237"/>
    </source>
</evidence>
<evidence type="ECO:0000256" key="3">
    <source>
        <dbReference type="ARBA" id="ARBA00022729"/>
    </source>
</evidence>
<protein>
    <submittedName>
        <fullName evidence="8">SusD/RagB family protein</fullName>
    </submittedName>
</protein>
<reference evidence="8 9" key="1">
    <citation type="submission" date="2014-12" db="EMBL/GenBank/DDBJ databases">
        <title>Genome sequence of Flavobacterium beibuense RSKm HC5.</title>
        <authorList>
            <person name="Kim J.F."/>
            <person name="Song J.Y."/>
            <person name="Kwak M.-J."/>
            <person name="Lee S.-W."/>
        </authorList>
    </citation>
    <scope>NUCLEOTIDE SEQUENCE [LARGE SCALE GENOMIC DNA]</scope>
    <source>
        <strain evidence="8 9">RSKm HC5</strain>
    </source>
</reference>
<feature type="domain" description="SusD-like N-terminal" evidence="7">
    <location>
        <begin position="83"/>
        <end position="211"/>
    </location>
</feature>
<evidence type="ECO:0000313" key="8">
    <source>
        <dbReference type="EMBL" id="RYJ42132.1"/>
    </source>
</evidence>
<dbReference type="AlphaFoldDB" id="A0A444W8Q6"/>
<accession>A0A444W8Q6</accession>
<evidence type="ECO:0000256" key="4">
    <source>
        <dbReference type="ARBA" id="ARBA00023136"/>
    </source>
</evidence>
<comment type="subcellular location">
    <subcellularLocation>
        <location evidence="1">Cell outer membrane</location>
    </subcellularLocation>
</comment>
<dbReference type="PROSITE" id="PS51257">
    <property type="entry name" value="PROKAR_LIPOPROTEIN"/>
    <property type="match status" value="1"/>
</dbReference>
<evidence type="ECO:0000259" key="7">
    <source>
        <dbReference type="Pfam" id="PF14322"/>
    </source>
</evidence>
<dbReference type="SUPFAM" id="SSF48452">
    <property type="entry name" value="TPR-like"/>
    <property type="match status" value="1"/>
</dbReference>
<feature type="domain" description="RagB/SusD" evidence="6">
    <location>
        <begin position="357"/>
        <end position="493"/>
    </location>
</feature>
<dbReference type="InterPro" id="IPR011990">
    <property type="entry name" value="TPR-like_helical_dom_sf"/>
</dbReference>
<dbReference type="InterPro" id="IPR033985">
    <property type="entry name" value="SusD-like_N"/>
</dbReference>
<organism evidence="8 9">
    <name type="scientific">Flavobacterium beibuense</name>
    <dbReference type="NCBI Taxonomy" id="657326"/>
    <lineage>
        <taxon>Bacteria</taxon>
        <taxon>Pseudomonadati</taxon>
        <taxon>Bacteroidota</taxon>
        <taxon>Flavobacteriia</taxon>
        <taxon>Flavobacteriales</taxon>
        <taxon>Flavobacteriaceae</taxon>
        <taxon>Flavobacterium</taxon>
    </lineage>
</organism>
<evidence type="ECO:0000259" key="6">
    <source>
        <dbReference type="Pfam" id="PF07980"/>
    </source>
</evidence>
<gene>
    <name evidence="8" type="ORF">NU09_2536</name>
</gene>
<evidence type="ECO:0000313" key="9">
    <source>
        <dbReference type="Proteomes" id="UP000289775"/>
    </source>
</evidence>
<evidence type="ECO:0000256" key="2">
    <source>
        <dbReference type="ARBA" id="ARBA00006275"/>
    </source>
</evidence>
<dbReference type="Gene3D" id="1.25.40.390">
    <property type="match status" value="1"/>
</dbReference>
<keyword evidence="5" id="KW-0998">Cell outer membrane</keyword>
<evidence type="ECO:0000256" key="1">
    <source>
        <dbReference type="ARBA" id="ARBA00004442"/>
    </source>
</evidence>
<dbReference type="RefSeq" id="WP_129751632.1">
    <property type="nucleotide sequence ID" value="NZ_JUIW01000008.1"/>
</dbReference>
<dbReference type="Pfam" id="PF14322">
    <property type="entry name" value="SusD-like_3"/>
    <property type="match status" value="1"/>
</dbReference>
<dbReference type="Proteomes" id="UP000289775">
    <property type="component" value="Unassembled WGS sequence"/>
</dbReference>
<dbReference type="Pfam" id="PF07980">
    <property type="entry name" value="SusD_RagB"/>
    <property type="match status" value="1"/>
</dbReference>
<dbReference type="OrthoDB" id="630434at2"/>
<dbReference type="EMBL" id="JUIW01000008">
    <property type="protein sequence ID" value="RYJ42132.1"/>
    <property type="molecule type" value="Genomic_DNA"/>
</dbReference>
<name>A0A444W8Q6_9FLAO</name>
<keyword evidence="9" id="KW-1185">Reference proteome</keyword>
<proteinExistence type="inferred from homology"/>
<comment type="similarity">
    <text evidence="2">Belongs to the SusD family.</text>
</comment>
<comment type="caution">
    <text evidence="8">The sequence shown here is derived from an EMBL/GenBank/DDBJ whole genome shotgun (WGS) entry which is preliminary data.</text>
</comment>
<dbReference type="GO" id="GO:0009279">
    <property type="term" value="C:cell outer membrane"/>
    <property type="evidence" value="ECO:0007669"/>
    <property type="project" value="UniProtKB-SubCell"/>
</dbReference>
<dbReference type="InterPro" id="IPR012944">
    <property type="entry name" value="SusD_RagB_dom"/>
</dbReference>